<comment type="similarity">
    <text evidence="1">Belongs to the tumor necrosis factor family.</text>
</comment>
<dbReference type="GO" id="GO:0006955">
    <property type="term" value="P:immune response"/>
    <property type="evidence" value="ECO:0007669"/>
    <property type="project" value="InterPro"/>
</dbReference>
<accession>A0A4V6ARD1</accession>
<dbReference type="Gene3D" id="2.60.120.40">
    <property type="match status" value="1"/>
</dbReference>
<dbReference type="InterPro" id="IPR006052">
    <property type="entry name" value="TNF_dom"/>
</dbReference>
<dbReference type="AlphaFoldDB" id="A0A4V6ARD1"/>
<dbReference type="Proteomes" id="UP000298787">
    <property type="component" value="Chromosome 16"/>
</dbReference>
<sequence length="221" mass="24974">MGHTLPAETTCEDSMIDMGQDRSALILIKHCRDMKQQEMCLRLITLFLLLICTALFIFMNGAILRQRGISGSSSQESTAEQSPAYSKQCPAAPVTIANGSSEVYMKWNVEFGENYSEEKCAIVIPKTDYYFVYVRITLKCHNLEEDGKFRKFGLYLHSWNKAYPQAVELTHVWDGVFCTLGGYRSVFVGQLFDLLEGDHVSVWIAEGYELISRSSFGAYLA</sequence>
<evidence type="ECO:0000256" key="2">
    <source>
        <dbReference type="SAM" id="Phobius"/>
    </source>
</evidence>
<evidence type="ECO:0000313" key="4">
    <source>
        <dbReference type="EMBL" id="TKS84062.1"/>
    </source>
</evidence>
<evidence type="ECO:0000256" key="1">
    <source>
        <dbReference type="ARBA" id="ARBA00008670"/>
    </source>
</evidence>
<keyword evidence="5" id="KW-1185">Reference proteome</keyword>
<proteinExistence type="inferred from homology"/>
<protein>
    <recommendedName>
        <fullName evidence="3">THD domain-containing protein</fullName>
    </recommendedName>
</protein>
<organism evidence="4 5">
    <name type="scientific">Collichthys lucidus</name>
    <name type="common">Big head croaker</name>
    <name type="synonym">Sciaena lucida</name>
    <dbReference type="NCBI Taxonomy" id="240159"/>
    <lineage>
        <taxon>Eukaryota</taxon>
        <taxon>Metazoa</taxon>
        <taxon>Chordata</taxon>
        <taxon>Craniata</taxon>
        <taxon>Vertebrata</taxon>
        <taxon>Euteleostomi</taxon>
        <taxon>Actinopterygii</taxon>
        <taxon>Neopterygii</taxon>
        <taxon>Teleostei</taxon>
        <taxon>Neoteleostei</taxon>
        <taxon>Acanthomorphata</taxon>
        <taxon>Eupercaria</taxon>
        <taxon>Sciaenidae</taxon>
        <taxon>Collichthys</taxon>
    </lineage>
</organism>
<feature type="transmembrane region" description="Helical" evidence="2">
    <location>
        <begin position="39"/>
        <end position="59"/>
    </location>
</feature>
<keyword evidence="2" id="KW-0812">Transmembrane</keyword>
<dbReference type="SUPFAM" id="SSF49842">
    <property type="entry name" value="TNF-like"/>
    <property type="match status" value="1"/>
</dbReference>
<dbReference type="InterPro" id="IPR008983">
    <property type="entry name" value="Tumour_necrosis_fac-like_dom"/>
</dbReference>
<reference evidence="4 5" key="1">
    <citation type="submission" date="2019-01" db="EMBL/GenBank/DDBJ databases">
        <title>Genome Assembly of Collichthys lucidus.</title>
        <authorList>
            <person name="Cai M."/>
            <person name="Xiao S."/>
        </authorList>
    </citation>
    <scope>NUCLEOTIDE SEQUENCE [LARGE SCALE GENOMIC DNA]</scope>
    <source>
        <strain evidence="4">JT15FE1705JMU</strain>
        <tissue evidence="4">Muscle</tissue>
    </source>
</reference>
<dbReference type="GO" id="GO:0016020">
    <property type="term" value="C:membrane"/>
    <property type="evidence" value="ECO:0007669"/>
    <property type="project" value="InterPro"/>
</dbReference>
<dbReference type="Pfam" id="PF00229">
    <property type="entry name" value="TNF"/>
    <property type="match status" value="1"/>
</dbReference>
<keyword evidence="2" id="KW-1133">Transmembrane helix</keyword>
<evidence type="ECO:0000259" key="3">
    <source>
        <dbReference type="Pfam" id="PF00229"/>
    </source>
</evidence>
<dbReference type="GO" id="GO:0005164">
    <property type="term" value="F:tumor necrosis factor receptor binding"/>
    <property type="evidence" value="ECO:0007669"/>
    <property type="project" value="InterPro"/>
</dbReference>
<name>A0A4V6ARD1_COLLU</name>
<keyword evidence="2" id="KW-0472">Membrane</keyword>
<feature type="domain" description="THD" evidence="3">
    <location>
        <begin position="111"/>
        <end position="218"/>
    </location>
</feature>
<dbReference type="EMBL" id="CM014093">
    <property type="protein sequence ID" value="TKS84062.1"/>
    <property type="molecule type" value="Genomic_DNA"/>
</dbReference>
<gene>
    <name evidence="4" type="ORF">D9C73_019171</name>
</gene>
<evidence type="ECO:0000313" key="5">
    <source>
        <dbReference type="Proteomes" id="UP000298787"/>
    </source>
</evidence>